<dbReference type="Pfam" id="PF10935">
    <property type="entry name" value="DUF2637"/>
    <property type="match status" value="1"/>
</dbReference>
<feature type="region of interest" description="Disordered" evidence="1">
    <location>
        <begin position="148"/>
        <end position="175"/>
    </location>
</feature>
<comment type="caution">
    <text evidence="2">The sequence shown here is derived from an EMBL/GenBank/DDBJ whole genome shotgun (WGS) entry which is preliminary data.</text>
</comment>
<dbReference type="EMBL" id="JAAFYZ010000056">
    <property type="protein sequence ID" value="MBS2548816.1"/>
    <property type="molecule type" value="Genomic_DNA"/>
</dbReference>
<evidence type="ECO:0000313" key="3">
    <source>
        <dbReference type="Proteomes" id="UP000730482"/>
    </source>
</evidence>
<organism evidence="2 3">
    <name type="scientific">Catenulispora pinistramenti</name>
    <dbReference type="NCBI Taxonomy" id="2705254"/>
    <lineage>
        <taxon>Bacteria</taxon>
        <taxon>Bacillati</taxon>
        <taxon>Actinomycetota</taxon>
        <taxon>Actinomycetes</taxon>
        <taxon>Catenulisporales</taxon>
        <taxon>Catenulisporaceae</taxon>
        <taxon>Catenulispora</taxon>
    </lineage>
</organism>
<evidence type="ECO:0000256" key="1">
    <source>
        <dbReference type="SAM" id="MobiDB-lite"/>
    </source>
</evidence>
<proteinExistence type="predicted"/>
<name>A0ABS5KRZ0_9ACTN</name>
<evidence type="ECO:0000313" key="2">
    <source>
        <dbReference type="EMBL" id="MBS2548816.1"/>
    </source>
</evidence>
<protein>
    <submittedName>
        <fullName evidence="2">DUF2637 domain-containing protein</fullName>
    </submittedName>
</protein>
<keyword evidence="3" id="KW-1185">Reference proteome</keyword>
<accession>A0ABS5KRZ0</accession>
<dbReference type="InterPro" id="IPR021235">
    <property type="entry name" value="DUF2637"/>
</dbReference>
<gene>
    <name evidence="2" type="ORF">KGQ19_18275</name>
</gene>
<sequence>MQDHGTALPELPRSVVNIVRIGLPTALIAAELLSFPNLHSLAQIAGWNTLLAWLLPVALDVYMTVSAEVWQHLPETHPISKTAGRNARFALALTEGGNALNHLATTHGGPSHLTLVLAVSGLPPLVVARLMRLASFLPKKAPAVVADQKDDVEPDAETAEQPIVKEKPTPKRVRPATGKRAAIIEYYNADQTNGMRTSSTVIAEATGATSSYVRRLYRELDTAYMSV</sequence>
<reference evidence="2 3" key="1">
    <citation type="submission" date="2020-02" db="EMBL/GenBank/DDBJ databases">
        <title>Acidophilic actinobacteria isolated from forest soil.</title>
        <authorList>
            <person name="Golinska P."/>
        </authorList>
    </citation>
    <scope>NUCLEOTIDE SEQUENCE [LARGE SCALE GENOMIC DNA]</scope>
    <source>
        <strain evidence="2 3">NL8</strain>
    </source>
</reference>
<dbReference type="Proteomes" id="UP000730482">
    <property type="component" value="Unassembled WGS sequence"/>
</dbReference>
<dbReference type="RefSeq" id="WP_212010394.1">
    <property type="nucleotide sequence ID" value="NZ_JAAFYZ010000056.1"/>
</dbReference>